<accession>A0A429GGB2</accession>
<dbReference type="Proteomes" id="UP000277582">
    <property type="component" value="Unassembled WGS sequence"/>
</dbReference>
<keyword evidence="2" id="KW-1185">Reference proteome</keyword>
<dbReference type="EMBL" id="RCOS01000134">
    <property type="protein sequence ID" value="RSN72932.1"/>
    <property type="molecule type" value="Genomic_DNA"/>
</dbReference>
<proteinExistence type="predicted"/>
<reference evidence="1 2" key="1">
    <citation type="submission" date="2018-10" db="EMBL/GenBank/DDBJ databases">
        <title>Co-occurring genomic capacity for anaerobic methane metabolism and dissimilatory sulfite reduction discovered in the Korarchaeota.</title>
        <authorList>
            <person name="Mckay L.J."/>
            <person name="Dlakic M."/>
            <person name="Fields M.W."/>
            <person name="Delmont T.O."/>
            <person name="Eren A.M."/>
            <person name="Jay Z.J."/>
            <person name="Klingelsmith K.B."/>
            <person name="Rusch D.B."/>
            <person name="Inskeep W.P."/>
        </authorList>
    </citation>
    <scope>NUCLEOTIDE SEQUENCE [LARGE SCALE GENOMIC DNA]</scope>
    <source>
        <strain evidence="1 2">MDKW</strain>
    </source>
</reference>
<gene>
    <name evidence="1" type="ORF">D6D85_11940</name>
</gene>
<evidence type="ECO:0000313" key="2">
    <source>
        <dbReference type="Proteomes" id="UP000277582"/>
    </source>
</evidence>
<name>A0A429GGB2_9CREN</name>
<evidence type="ECO:0000313" key="1">
    <source>
        <dbReference type="EMBL" id="RSN72932.1"/>
    </source>
</evidence>
<sequence length="97" mass="11114">MNIAQRGSIFQLKIRWLRDAVFTNLWTVERGELVLNLWNRGLKGHLFIRGILGGDGLFTNLWTKGGRGEGLNTSISFILVKQIPILGFCNLFSRFYE</sequence>
<comment type="caution">
    <text evidence="1">The sequence shown here is derived from an EMBL/GenBank/DDBJ whole genome shotgun (WGS) entry which is preliminary data.</text>
</comment>
<dbReference type="AlphaFoldDB" id="A0A429GGB2"/>
<organism evidence="1 2">
    <name type="scientific">Candidatus Methanodesulfokora washburnensis</name>
    <dbReference type="NCBI Taxonomy" id="2478471"/>
    <lineage>
        <taxon>Archaea</taxon>
        <taxon>Thermoproteota</taxon>
        <taxon>Candidatus Korarchaeia</taxon>
        <taxon>Candidatus Korarchaeia incertae sedis</taxon>
        <taxon>Candidatus Methanodesulfokora</taxon>
    </lineage>
</organism>
<protein>
    <submittedName>
        <fullName evidence="1">Uncharacterized protein</fullName>
    </submittedName>
</protein>